<feature type="signal peptide" evidence="1">
    <location>
        <begin position="1"/>
        <end position="22"/>
    </location>
</feature>
<reference evidence="2 3" key="1">
    <citation type="submission" date="2017-08" db="EMBL/GenBank/DDBJ databases">
        <title>Infants hospitalized years apart are colonized by the same room-sourced microbial strains.</title>
        <authorList>
            <person name="Brooks B."/>
            <person name="Olm M.R."/>
            <person name="Firek B.A."/>
            <person name="Baker R."/>
            <person name="Thomas B.C."/>
            <person name="Morowitz M.J."/>
            <person name="Banfield J.F."/>
        </authorList>
    </citation>
    <scope>NUCLEOTIDE SEQUENCE [LARGE SCALE GENOMIC DNA]</scope>
    <source>
        <strain evidence="2">S2_006_000_R2_64</strain>
    </source>
</reference>
<gene>
    <name evidence="2" type="ORF">DI586_00225</name>
</gene>
<feature type="chain" id="PRO_5016032636" evidence="1">
    <location>
        <begin position="23"/>
        <end position="145"/>
    </location>
</feature>
<evidence type="ECO:0000256" key="1">
    <source>
        <dbReference type="SAM" id="SignalP"/>
    </source>
</evidence>
<proteinExistence type="predicted"/>
<comment type="caution">
    <text evidence="2">The sequence shown here is derived from an EMBL/GenBank/DDBJ whole genome shotgun (WGS) entry which is preliminary data.</text>
</comment>
<dbReference type="EMBL" id="QFOT01000001">
    <property type="protein sequence ID" value="PZP57496.1"/>
    <property type="molecule type" value="Genomic_DNA"/>
</dbReference>
<evidence type="ECO:0000313" key="2">
    <source>
        <dbReference type="EMBL" id="PZP57496.1"/>
    </source>
</evidence>
<name>A0A2W5HH17_9BACT</name>
<organism evidence="2 3">
    <name type="scientific">Micavibrio aeruginosavorus</name>
    <dbReference type="NCBI Taxonomy" id="349221"/>
    <lineage>
        <taxon>Bacteria</taxon>
        <taxon>Pseudomonadati</taxon>
        <taxon>Bdellovibrionota</taxon>
        <taxon>Bdellovibrionia</taxon>
        <taxon>Bdellovibrionales</taxon>
        <taxon>Pseudobdellovibrionaceae</taxon>
        <taxon>Micavibrio</taxon>
    </lineage>
</organism>
<dbReference type="AlphaFoldDB" id="A0A2W5HH17"/>
<dbReference type="Proteomes" id="UP000249739">
    <property type="component" value="Unassembled WGS sequence"/>
</dbReference>
<evidence type="ECO:0000313" key="3">
    <source>
        <dbReference type="Proteomes" id="UP000249739"/>
    </source>
</evidence>
<protein>
    <submittedName>
        <fullName evidence="2">Uncharacterized protein</fullName>
    </submittedName>
</protein>
<accession>A0A2W5HH17</accession>
<keyword evidence="1" id="KW-0732">Signal</keyword>
<sequence>MSKFGKSLAALFLMADASSASAQTYWTKLRSECAAASEMPDGKKSQSRFSITFLADEYWNVKSLELRGTISPELERINRFCFDGSLRCADQFRKGVYYYRTQVGRVEMDTTNGLYKGYIRDDETGIETKVTDGFCQTYFVKNEIH</sequence>